<gene>
    <name evidence="1" type="ORF">G1C94_1357</name>
</gene>
<dbReference type="RefSeq" id="WP_172146894.1">
    <property type="nucleotide sequence ID" value="NZ_JAAIIJ010000027.1"/>
</dbReference>
<keyword evidence="2" id="KW-1185">Reference proteome</keyword>
<reference evidence="1 2" key="1">
    <citation type="submission" date="2020-02" db="EMBL/GenBank/DDBJ databases">
        <title>Characterization of phylogenetic diversity of novel bifidobacterial species isolated in Czech ZOOs.</title>
        <authorList>
            <person name="Lugli G.A."/>
            <person name="Vera N.B."/>
            <person name="Ventura M."/>
        </authorList>
    </citation>
    <scope>NUCLEOTIDE SEQUENCE [LARGE SCALE GENOMIC DNA]</scope>
    <source>
        <strain evidence="1 2">DSM 109963</strain>
    </source>
</reference>
<dbReference type="EMBL" id="JAAIIJ010000027">
    <property type="protein sequence ID" value="NMN02735.1"/>
    <property type="molecule type" value="Genomic_DNA"/>
</dbReference>
<sequence length="136" mass="14744">MSTVIPPDMELWLCDYLRGRLPDVTVGNREPDDYLGSRPLIVVRDDGGAQSDRVMFDRSIGVTVCGWSVSNPKPCADLARRVYGLLTADPDIITADGSPIAAIIGDGCNGPYPTTGDMSYARYYLTVEYCAIGDFA</sequence>
<evidence type="ECO:0000313" key="1">
    <source>
        <dbReference type="EMBL" id="NMN02735.1"/>
    </source>
</evidence>
<evidence type="ECO:0000313" key="2">
    <source>
        <dbReference type="Proteomes" id="UP000553756"/>
    </source>
</evidence>
<comment type="caution">
    <text evidence="1">The sequence shown here is derived from an EMBL/GenBank/DDBJ whole genome shotgun (WGS) entry which is preliminary data.</text>
</comment>
<protein>
    <recommendedName>
        <fullName evidence="3">Tail terminator</fullName>
    </recommendedName>
</protein>
<dbReference type="Proteomes" id="UP000553756">
    <property type="component" value="Unassembled WGS sequence"/>
</dbReference>
<organism evidence="1 2">
    <name type="scientific">Bifidobacterium panos</name>
    <dbReference type="NCBI Taxonomy" id="2675321"/>
    <lineage>
        <taxon>Bacteria</taxon>
        <taxon>Bacillati</taxon>
        <taxon>Actinomycetota</taxon>
        <taxon>Actinomycetes</taxon>
        <taxon>Bifidobacteriales</taxon>
        <taxon>Bifidobacteriaceae</taxon>
        <taxon>Bifidobacterium</taxon>
    </lineage>
</organism>
<name>A0ABX1SY22_9BIFI</name>
<evidence type="ECO:0008006" key="3">
    <source>
        <dbReference type="Google" id="ProtNLM"/>
    </source>
</evidence>
<proteinExistence type="predicted"/>
<accession>A0ABX1SY22</accession>